<dbReference type="Proteomes" id="UP000321353">
    <property type="component" value="Chromosome"/>
</dbReference>
<evidence type="ECO:0000313" key="3">
    <source>
        <dbReference type="Proteomes" id="UP000321353"/>
    </source>
</evidence>
<evidence type="ECO:0000313" key="2">
    <source>
        <dbReference type="EMBL" id="QEG02268.1"/>
    </source>
</evidence>
<dbReference type="EMBL" id="CP036264">
    <property type="protein sequence ID" value="QEG02268.1"/>
    <property type="molecule type" value="Genomic_DNA"/>
</dbReference>
<organism evidence="2 3">
    <name type="scientific">Stieleria maiorica</name>
    <dbReference type="NCBI Taxonomy" id="2795974"/>
    <lineage>
        <taxon>Bacteria</taxon>
        <taxon>Pseudomonadati</taxon>
        <taxon>Planctomycetota</taxon>
        <taxon>Planctomycetia</taxon>
        <taxon>Pirellulales</taxon>
        <taxon>Pirellulaceae</taxon>
        <taxon>Stieleria</taxon>
    </lineage>
</organism>
<proteinExistence type="predicted"/>
<protein>
    <recommendedName>
        <fullName evidence="1">DUF1559 domain-containing protein</fullName>
    </recommendedName>
</protein>
<accession>A0A5B9MT81</accession>
<evidence type="ECO:0000259" key="1">
    <source>
        <dbReference type="Pfam" id="PF07596"/>
    </source>
</evidence>
<name>A0A5B9MT81_9BACT</name>
<sequence length="176" mass="19362">MRAQGRLSQLHLALLNYQTVNGFLPDRNVTDPNGRPLFSWVGSILPYIEQHEIASSLDISQPWNSPSNEKSLASGERFWNWYTEDGYFISTYNGAGSMWDADGNPLGKLADYPTHVVLVATAIDGVHPLEPFSLSEAGLREILAAGHMAVYVDADRIHGTVTLDGESIVFARGMVQ</sequence>
<gene>
    <name evidence="2" type="ORF">Mal15_63540</name>
</gene>
<dbReference type="Pfam" id="PF07596">
    <property type="entry name" value="SBP_bac_10"/>
    <property type="match status" value="1"/>
</dbReference>
<dbReference type="InterPro" id="IPR011453">
    <property type="entry name" value="DUF1559"/>
</dbReference>
<dbReference type="KEGG" id="smam:Mal15_63540"/>
<reference evidence="2 3" key="1">
    <citation type="submission" date="2019-02" db="EMBL/GenBank/DDBJ databases">
        <title>Planctomycetal bacteria perform biofilm scaping via a novel small molecule.</title>
        <authorList>
            <person name="Jeske O."/>
            <person name="Boedeker C."/>
            <person name="Wiegand S."/>
            <person name="Breitling P."/>
            <person name="Kallscheuer N."/>
            <person name="Jogler M."/>
            <person name="Rohde M."/>
            <person name="Petersen J."/>
            <person name="Medema M.H."/>
            <person name="Surup F."/>
            <person name="Jogler C."/>
        </authorList>
    </citation>
    <scope>NUCLEOTIDE SEQUENCE [LARGE SCALE GENOMIC DNA]</scope>
    <source>
        <strain evidence="2 3">Mal15</strain>
    </source>
</reference>
<feature type="domain" description="DUF1559" evidence="1">
    <location>
        <begin position="3"/>
        <end position="74"/>
    </location>
</feature>
<keyword evidence="3" id="KW-1185">Reference proteome</keyword>
<dbReference type="AlphaFoldDB" id="A0A5B9MT81"/>